<reference evidence="3" key="1">
    <citation type="submission" date="2022-12" db="EMBL/GenBank/DDBJ databases">
        <authorList>
            <person name="Wang J."/>
        </authorList>
    </citation>
    <scope>NUCLEOTIDE SEQUENCE</scope>
    <source>
        <strain evidence="3">HY-45-18</strain>
    </source>
</reference>
<proteinExistence type="predicted"/>
<organism evidence="3 4">
    <name type="scientific">Clostridium aestuarii</name>
    <dbReference type="NCBI Taxonomy" id="338193"/>
    <lineage>
        <taxon>Bacteria</taxon>
        <taxon>Bacillati</taxon>
        <taxon>Bacillota</taxon>
        <taxon>Clostridia</taxon>
        <taxon>Eubacteriales</taxon>
        <taxon>Clostridiaceae</taxon>
        <taxon>Clostridium</taxon>
    </lineage>
</organism>
<dbReference type="PANTHER" id="PTHR30373:SF2">
    <property type="entry name" value="UPF0603 PROTEIN YGCG"/>
    <property type="match status" value="1"/>
</dbReference>
<evidence type="ECO:0000313" key="4">
    <source>
        <dbReference type="Proteomes" id="UP001078443"/>
    </source>
</evidence>
<dbReference type="Proteomes" id="UP001078443">
    <property type="component" value="Unassembled WGS sequence"/>
</dbReference>
<keyword evidence="4" id="KW-1185">Reference proteome</keyword>
<comment type="caution">
    <text evidence="3">The sequence shown here is derived from an EMBL/GenBank/DDBJ whole genome shotgun (WGS) entry which is preliminary data.</text>
</comment>
<evidence type="ECO:0000313" key="3">
    <source>
        <dbReference type="EMBL" id="MCY6484489.1"/>
    </source>
</evidence>
<protein>
    <submittedName>
        <fullName evidence="3">TPM domain-containing protein</fullName>
    </submittedName>
</protein>
<feature type="region of interest" description="Disordered" evidence="1">
    <location>
        <begin position="240"/>
        <end position="261"/>
    </location>
</feature>
<dbReference type="Pfam" id="PF04536">
    <property type="entry name" value="TPM_phosphatase"/>
    <property type="match status" value="1"/>
</dbReference>
<evidence type="ECO:0000259" key="2">
    <source>
        <dbReference type="Pfam" id="PF04536"/>
    </source>
</evidence>
<name>A0ABT4CZS2_9CLOT</name>
<dbReference type="EMBL" id="JAPQER010000003">
    <property type="protein sequence ID" value="MCY6484489.1"/>
    <property type="molecule type" value="Genomic_DNA"/>
</dbReference>
<dbReference type="InterPro" id="IPR007621">
    <property type="entry name" value="TPM_dom"/>
</dbReference>
<sequence>MKKSSLNRFLTGLFILLLILVPFKQVNAKESYPEPTNLKYVNDYIGILDNETKEYIVSVGKELEDKTGAQAVVVIINSLEGIEIRDYGYKLFREWKIGQKEDNNGLLILLSMKERTWSVEVGRGLEGVIPDILSNRVMKDIAVPKFKTDNYGKGLKNAYSIFVDHIAEEYNVTLNKSENIYFDYKGTTDTKRNPIPIYFVLGLVFLDLIFNRGRIIKFILKMLFWNSFFGGGRGGRGGPSGGGFGGFGGGDTGGGGSSGNW</sequence>
<feature type="domain" description="TPM" evidence="2">
    <location>
        <begin position="41"/>
        <end position="160"/>
    </location>
</feature>
<accession>A0ABT4CZS2</accession>
<dbReference type="Gene3D" id="3.10.310.50">
    <property type="match status" value="1"/>
</dbReference>
<gene>
    <name evidence="3" type="ORF">OW763_09070</name>
</gene>
<dbReference type="RefSeq" id="WP_268040789.1">
    <property type="nucleotide sequence ID" value="NZ_JAPQER010000003.1"/>
</dbReference>
<dbReference type="PANTHER" id="PTHR30373">
    <property type="entry name" value="UPF0603 PROTEIN YGCG"/>
    <property type="match status" value="1"/>
</dbReference>
<evidence type="ECO:0000256" key="1">
    <source>
        <dbReference type="SAM" id="MobiDB-lite"/>
    </source>
</evidence>